<evidence type="ECO:0000256" key="1">
    <source>
        <dbReference type="SAM" id="MobiDB-lite"/>
    </source>
</evidence>
<dbReference type="RefSeq" id="WP_350279221.1">
    <property type="nucleotide sequence ID" value="NZ_CP158165.1"/>
</dbReference>
<name>A0AAU7TI57_9ACTN</name>
<dbReference type="InterPro" id="IPR014942">
    <property type="entry name" value="AbiEii"/>
</dbReference>
<dbReference type="EMBL" id="CP158165">
    <property type="protein sequence ID" value="XBV26422.1"/>
    <property type="molecule type" value="Genomic_DNA"/>
</dbReference>
<dbReference type="Pfam" id="PF08843">
    <property type="entry name" value="AbiEii"/>
    <property type="match status" value="1"/>
</dbReference>
<accession>A0AAU7TI57</accession>
<protein>
    <submittedName>
        <fullName evidence="2">Nucleotidyl transferase AbiEii/AbiGii toxin family protein</fullName>
    </submittedName>
</protein>
<feature type="region of interest" description="Disordered" evidence="1">
    <location>
        <begin position="374"/>
        <end position="408"/>
    </location>
</feature>
<gene>
    <name evidence="2" type="ORF">ABN611_08315</name>
</gene>
<evidence type="ECO:0000313" key="2">
    <source>
        <dbReference type="EMBL" id="XBV26422.1"/>
    </source>
</evidence>
<organism evidence="2">
    <name type="scientific">Kribbella sp. HUAS MG21</name>
    <dbReference type="NCBI Taxonomy" id="3160966"/>
    <lineage>
        <taxon>Bacteria</taxon>
        <taxon>Bacillati</taxon>
        <taxon>Actinomycetota</taxon>
        <taxon>Actinomycetes</taxon>
        <taxon>Propionibacteriales</taxon>
        <taxon>Kribbellaceae</taxon>
        <taxon>Kribbella</taxon>
    </lineage>
</organism>
<reference evidence="2" key="1">
    <citation type="submission" date="2024-06" db="EMBL/GenBank/DDBJ databases">
        <title>Kribbella sp. strain HUAS MG21 genome sequences.</title>
        <authorList>
            <person name="Mo P."/>
        </authorList>
    </citation>
    <scope>NUCLEOTIDE SEQUENCE</scope>
    <source>
        <strain evidence="2">HUAS MG21</strain>
    </source>
</reference>
<proteinExistence type="predicted"/>
<sequence>MDKFTDHVGPEFRTAFPKWADLNLYLAQRATPEFPLQRARQQLIMGDLLSRMNGMTDDWHVVGSLTLHCRPDPADGWPDGFRPEHSPVDPVYVMPRAAYDLDLYNARLLDAPPDEYEAATVARIQAVAPSRQQRLDGAVGLGGLVRYSSRRIEGGEPGHTVFWVSAQPVDDRRGALGTFGVGSPVEFEVDVKAPRMIKQAGPPERSLRSIVGTELPGVRPIMPYLAPKANQLVDKTVTVAIQPPIVDGQPQPRFKDLWDTHYLLRTCQFERTQVERALAQNWHWEDHDATGLPEPYRLWGDAPLREGEIAVAWEHGVERFRGREPQLQRYPSHEQMTGLLREFADGIRDPSNELWLPSAGWQQSPRQEAVDQLGRAFVPEGAAAGTPLRPSSARRTTAARGAAPDIGR</sequence>
<dbReference type="AlphaFoldDB" id="A0AAU7TI57"/>
<dbReference type="GO" id="GO:0016740">
    <property type="term" value="F:transferase activity"/>
    <property type="evidence" value="ECO:0007669"/>
    <property type="project" value="UniProtKB-KW"/>
</dbReference>
<keyword evidence="2" id="KW-0808">Transferase</keyword>
<feature type="compositionally biased region" description="Low complexity" evidence="1">
    <location>
        <begin position="389"/>
        <end position="408"/>
    </location>
</feature>